<dbReference type="STRING" id="1194083.BN12_310020"/>
<protein>
    <submittedName>
        <fullName evidence="1">Uncharacterized protein</fullName>
    </submittedName>
</protein>
<name>A0A077M0K3_9MICO</name>
<dbReference type="Proteomes" id="UP000035721">
    <property type="component" value="Unassembled WGS sequence"/>
</dbReference>
<evidence type="ECO:0000313" key="1">
    <source>
        <dbReference type="EMBL" id="CCH78632.1"/>
    </source>
</evidence>
<reference evidence="1 2" key="1">
    <citation type="journal article" date="2013" name="ISME J.">
        <title>A metabolic model for members of the genus Tetrasphaera involved in enhanced biological phosphorus removal.</title>
        <authorList>
            <person name="Kristiansen R."/>
            <person name="Nguyen H.T.T."/>
            <person name="Saunders A.M."/>
            <person name="Nielsen J.L."/>
            <person name="Wimmer R."/>
            <person name="Le V.Q."/>
            <person name="McIlroy S.J."/>
            <person name="Petrovski S."/>
            <person name="Seviour R.J."/>
            <person name="Calteau A."/>
            <person name="Nielsen K.L."/>
            <person name="Nielsen P.H."/>
        </authorList>
    </citation>
    <scope>NUCLEOTIDE SEQUENCE [LARGE SCALE GENOMIC DNA]</scope>
    <source>
        <strain evidence="1 2">T1-X7</strain>
    </source>
</reference>
<sequence>MWQLDPEDGRRLLVAMCAPGVAPGSGPAAVTVLDRFTEVVPETEQRTGAAFGFDAPGSRPPQAILLAVPPDLDEGLTDETLLDVVAETRDLAQARMARPRDLPEQFAAWLPTALLPVTGSAGIFLGPTRADGRIG</sequence>
<organism evidence="1 2">
    <name type="scientific">Nostocoides japonicum T1-X7</name>
    <dbReference type="NCBI Taxonomy" id="1194083"/>
    <lineage>
        <taxon>Bacteria</taxon>
        <taxon>Bacillati</taxon>
        <taxon>Actinomycetota</taxon>
        <taxon>Actinomycetes</taxon>
        <taxon>Micrococcales</taxon>
        <taxon>Intrasporangiaceae</taxon>
        <taxon>Nostocoides</taxon>
    </lineage>
</organism>
<dbReference type="OrthoDB" id="9757728at2"/>
<dbReference type="AlphaFoldDB" id="A0A077M0K3"/>
<keyword evidence="2" id="KW-1185">Reference proteome</keyword>
<proteinExistence type="predicted"/>
<comment type="caution">
    <text evidence="1">The sequence shown here is derived from an EMBL/GenBank/DDBJ whole genome shotgun (WGS) entry which is preliminary data.</text>
</comment>
<accession>A0A077M0K3</accession>
<gene>
    <name evidence="1" type="ORF">BN12_310020</name>
</gene>
<dbReference type="EMBL" id="CAJB01000235">
    <property type="protein sequence ID" value="CCH78632.1"/>
    <property type="molecule type" value="Genomic_DNA"/>
</dbReference>
<evidence type="ECO:0000313" key="2">
    <source>
        <dbReference type="Proteomes" id="UP000035721"/>
    </source>
</evidence>